<comment type="catalytic activity">
    <reaction evidence="2">
        <text>gamma-L-glutamyl-hercynylcysteine S-oxide + H2O = S-(hercyn-2-yl)-L-cysteine S-oxide + L-glutamate</text>
        <dbReference type="Rhea" id="RHEA:42684"/>
        <dbReference type="ChEBI" id="CHEBI:15377"/>
        <dbReference type="ChEBI" id="CHEBI:29985"/>
        <dbReference type="ChEBI" id="CHEBI:82703"/>
        <dbReference type="ChEBI" id="CHEBI:82706"/>
        <dbReference type="EC" id="3.5.1.118"/>
    </reaction>
</comment>
<dbReference type="InterPro" id="IPR017808">
    <property type="entry name" value="EgtC"/>
</dbReference>
<protein>
    <recommendedName>
        <fullName evidence="2">Gamma-glutamyl-hercynylcysteine sulfoxide hydrolase</fullName>
        <ecNumber evidence="2">3.5.1.118</ecNumber>
    </recommendedName>
    <alternativeName>
        <fullName evidence="2">Gamma-glutamyl hercynylcysteine S-oxide hydrolase</fullName>
    </alternativeName>
</protein>
<accession>A0A5C4UT54</accession>
<evidence type="ECO:0000256" key="1">
    <source>
        <dbReference type="ARBA" id="ARBA00022962"/>
    </source>
</evidence>
<dbReference type="PROSITE" id="PS51278">
    <property type="entry name" value="GATASE_TYPE_2"/>
    <property type="match status" value="1"/>
</dbReference>
<dbReference type="PANTHER" id="PTHR43187:SF2">
    <property type="entry name" value="GAMMA-GLUTAMYL-HERCYNYLCYSTEINE SULFOXIDE HYDROLASE"/>
    <property type="match status" value="1"/>
</dbReference>
<dbReference type="EC" id="3.5.1.118" evidence="2"/>
<dbReference type="UniPathway" id="UPA01014"/>
<dbReference type="GO" id="GO:0016811">
    <property type="term" value="F:hydrolase activity, acting on carbon-nitrogen (but not peptide) bonds, in linear amides"/>
    <property type="evidence" value="ECO:0007669"/>
    <property type="project" value="UniProtKB-UniRule"/>
</dbReference>
<evidence type="ECO:0000259" key="4">
    <source>
        <dbReference type="PROSITE" id="PS51278"/>
    </source>
</evidence>
<dbReference type="AlphaFoldDB" id="A0A5C4UT54"/>
<dbReference type="InterPro" id="IPR032889">
    <property type="entry name" value="EgtC_Actinobacteria"/>
</dbReference>
<sequence>MCRHLAYLGPPRSLAELLTTPPHSLYEQSWAPRRQAGGTINADGFGIGWYPPDDGAGPVRYRRSVPVWADANLPGLAGLLHSGAVLAAVRSATPGCGHDEAAVAPFALGRWLFSLNGRIDRWEHLPADLEEPLTAAELLGVEGRCDAALLWLMLARRLVAGRPAAEAAAELVARVADARPGARLNLLLTDGHTVTATRHGDSLWYRAAGEQVTVASEPVPDQPGWHEVPDHSVLRASRTSAAVDPLPTVGPSPAEPSAHAERPASA</sequence>
<dbReference type="SUPFAM" id="SSF56235">
    <property type="entry name" value="N-terminal nucleophile aminohydrolases (Ntn hydrolases)"/>
    <property type="match status" value="1"/>
</dbReference>
<dbReference type="InterPro" id="IPR017932">
    <property type="entry name" value="GATase_2_dom"/>
</dbReference>
<organism evidence="5 6">
    <name type="scientific">Streptomyces sedi</name>
    <dbReference type="NCBI Taxonomy" id="555059"/>
    <lineage>
        <taxon>Bacteria</taxon>
        <taxon>Bacillati</taxon>
        <taxon>Actinomycetota</taxon>
        <taxon>Actinomycetes</taxon>
        <taxon>Kitasatosporales</taxon>
        <taxon>Streptomycetaceae</taxon>
        <taxon>Streptomyces</taxon>
    </lineage>
</organism>
<dbReference type="PANTHER" id="PTHR43187">
    <property type="entry name" value="GLUTAMINE AMIDOTRANSFERASE DUG3-RELATED"/>
    <property type="match status" value="1"/>
</dbReference>
<keyword evidence="1 2" id="KW-0315">Glutamine amidotransferase</keyword>
<dbReference type="InterPro" id="IPR052373">
    <property type="entry name" value="Gamma-glu_amide_hydrolase"/>
</dbReference>
<dbReference type="InterPro" id="IPR026869">
    <property type="entry name" value="EgtC-like"/>
</dbReference>
<gene>
    <name evidence="2 5" type="primary">egtC</name>
    <name evidence="5" type="ORF">FH715_23270</name>
</gene>
<dbReference type="Gene3D" id="3.60.20.10">
    <property type="entry name" value="Glutamine Phosphoribosylpyrophosphate, subunit 1, domain 1"/>
    <property type="match status" value="1"/>
</dbReference>
<reference evidence="5 6" key="1">
    <citation type="submission" date="2019-06" db="EMBL/GenBank/DDBJ databases">
        <title>Draft genome of Streptomyces sedi sp. JCM16909.</title>
        <authorList>
            <person name="Klykleung N."/>
            <person name="Tanasupawat S."/>
            <person name="Kudo T."/>
            <person name="Yuki M."/>
            <person name="Ohkuma M."/>
        </authorList>
    </citation>
    <scope>NUCLEOTIDE SEQUENCE [LARGE SCALE GENOMIC DNA]</scope>
    <source>
        <strain evidence="5 6">JCM 16909</strain>
    </source>
</reference>
<evidence type="ECO:0000256" key="2">
    <source>
        <dbReference type="HAMAP-Rule" id="MF_02036"/>
    </source>
</evidence>
<name>A0A5C4UT54_9ACTN</name>
<dbReference type="OrthoDB" id="9804310at2"/>
<feature type="region of interest" description="Disordered" evidence="3">
    <location>
        <begin position="236"/>
        <end position="266"/>
    </location>
</feature>
<comment type="pathway">
    <text evidence="2">Amino-acid biosynthesis; ergothioneine biosynthesis.</text>
</comment>
<dbReference type="RefSeq" id="WP_139648512.1">
    <property type="nucleotide sequence ID" value="NZ_BAAAZS010000154.1"/>
</dbReference>
<dbReference type="EMBL" id="VDGT01000021">
    <property type="protein sequence ID" value="TNM26675.1"/>
    <property type="molecule type" value="Genomic_DNA"/>
</dbReference>
<dbReference type="HAMAP" id="MF_02036">
    <property type="entry name" value="EgtC"/>
    <property type="match status" value="1"/>
</dbReference>
<dbReference type="GO" id="GO:0052699">
    <property type="term" value="P:ergothioneine biosynthetic process"/>
    <property type="evidence" value="ECO:0007669"/>
    <property type="project" value="UniProtKB-UniRule"/>
</dbReference>
<comment type="function">
    <text evidence="2">Catalyzes the hydrolysis of the gamma-glutamyl amide bond of hercynyl-gamma-L-glutamyl-L-cysteine sulfoxide to produce hercynylcysteine sulfoxide, a step in the biosynthesis pathway of ergothioneine.</text>
</comment>
<keyword evidence="6" id="KW-1185">Reference proteome</keyword>
<dbReference type="CDD" id="cd01908">
    <property type="entry name" value="YafJ"/>
    <property type="match status" value="1"/>
</dbReference>
<dbReference type="InterPro" id="IPR029055">
    <property type="entry name" value="Ntn_hydrolases_N"/>
</dbReference>
<feature type="domain" description="Glutamine amidotransferase type-2" evidence="4">
    <location>
        <begin position="2"/>
        <end position="266"/>
    </location>
</feature>
<dbReference type="Pfam" id="PF13230">
    <property type="entry name" value="GATase_4"/>
    <property type="match status" value="1"/>
</dbReference>
<evidence type="ECO:0000313" key="6">
    <source>
        <dbReference type="Proteomes" id="UP000311713"/>
    </source>
</evidence>
<keyword evidence="2" id="KW-0378">Hydrolase</keyword>
<evidence type="ECO:0000313" key="5">
    <source>
        <dbReference type="EMBL" id="TNM26675.1"/>
    </source>
</evidence>
<comment type="caution">
    <text evidence="5">The sequence shown here is derived from an EMBL/GenBank/DDBJ whole genome shotgun (WGS) entry which is preliminary data.</text>
</comment>
<proteinExistence type="inferred from homology"/>
<dbReference type="Proteomes" id="UP000311713">
    <property type="component" value="Unassembled WGS sequence"/>
</dbReference>
<dbReference type="NCBIfam" id="TIGR03442">
    <property type="entry name" value="ergothioneine biosynthesis protein EgtC"/>
    <property type="match status" value="1"/>
</dbReference>
<evidence type="ECO:0000256" key="3">
    <source>
        <dbReference type="SAM" id="MobiDB-lite"/>
    </source>
</evidence>